<dbReference type="Proteomes" id="UP000789525">
    <property type="component" value="Unassembled WGS sequence"/>
</dbReference>
<proteinExistence type="predicted"/>
<sequence>MYGGHFNSKPERTDVRWVAHSFWLIILPLQFIFRPCLSEYVEEFLGVGDELYNKVKPSYHLVRVDLEDDDDVLHFIDSLRRSPVIPYLLKVSAFYASCVCLVGYSWYFAVNLVSTASITAIYNTSCFWTYVFSILLLGESVKMVKVAAVFLSVLGVLIMALFKDDRIISHPDDMTGHNDYDAISFGYLISFMGALLYGLCEVLYKKYISPPKPSILFSNTITGLIGIFSLLFLWIPIPILHWTGVEEFELPDLLTFCHIALIALAGVAFNAGFMLVIAFTSPIFAAIGIMVTIPLVAIVDVLVVSNPLDTSVV</sequence>
<gene>
    <name evidence="1" type="ORF">ACOLOM_LOCUS704</name>
</gene>
<evidence type="ECO:0000313" key="2">
    <source>
        <dbReference type="Proteomes" id="UP000789525"/>
    </source>
</evidence>
<feature type="non-terminal residue" evidence="1">
    <location>
        <position position="313"/>
    </location>
</feature>
<accession>A0ACA9K4V0</accession>
<keyword evidence="2" id="KW-1185">Reference proteome</keyword>
<evidence type="ECO:0000313" key="1">
    <source>
        <dbReference type="EMBL" id="CAG8449776.1"/>
    </source>
</evidence>
<protein>
    <submittedName>
        <fullName evidence="1">14268_t:CDS:1</fullName>
    </submittedName>
</protein>
<comment type="caution">
    <text evidence="1">The sequence shown here is derived from an EMBL/GenBank/DDBJ whole genome shotgun (WGS) entry which is preliminary data.</text>
</comment>
<name>A0ACA9K4V0_9GLOM</name>
<organism evidence="1 2">
    <name type="scientific">Acaulospora colombiana</name>
    <dbReference type="NCBI Taxonomy" id="27376"/>
    <lineage>
        <taxon>Eukaryota</taxon>
        <taxon>Fungi</taxon>
        <taxon>Fungi incertae sedis</taxon>
        <taxon>Mucoromycota</taxon>
        <taxon>Glomeromycotina</taxon>
        <taxon>Glomeromycetes</taxon>
        <taxon>Diversisporales</taxon>
        <taxon>Acaulosporaceae</taxon>
        <taxon>Acaulospora</taxon>
    </lineage>
</organism>
<dbReference type="EMBL" id="CAJVPT010000757">
    <property type="protein sequence ID" value="CAG8449776.1"/>
    <property type="molecule type" value="Genomic_DNA"/>
</dbReference>
<reference evidence="1" key="1">
    <citation type="submission" date="2021-06" db="EMBL/GenBank/DDBJ databases">
        <authorList>
            <person name="Kallberg Y."/>
            <person name="Tangrot J."/>
            <person name="Rosling A."/>
        </authorList>
    </citation>
    <scope>NUCLEOTIDE SEQUENCE</scope>
    <source>
        <strain evidence="1">CL356</strain>
    </source>
</reference>